<dbReference type="PROSITE" id="PS00233">
    <property type="entry name" value="CHIT_BIND_RR_1"/>
    <property type="match status" value="1"/>
</dbReference>
<dbReference type="PRINTS" id="PR00947">
    <property type="entry name" value="CUTICLE"/>
</dbReference>
<dbReference type="GO" id="GO:0042302">
    <property type="term" value="F:structural constituent of cuticle"/>
    <property type="evidence" value="ECO:0007669"/>
    <property type="project" value="UniProtKB-UniRule"/>
</dbReference>
<organism evidence="4 5">
    <name type="scientific">Diabrotica balteata</name>
    <name type="common">Banded cucumber beetle</name>
    <dbReference type="NCBI Taxonomy" id="107213"/>
    <lineage>
        <taxon>Eukaryota</taxon>
        <taxon>Metazoa</taxon>
        <taxon>Ecdysozoa</taxon>
        <taxon>Arthropoda</taxon>
        <taxon>Hexapoda</taxon>
        <taxon>Insecta</taxon>
        <taxon>Pterygota</taxon>
        <taxon>Neoptera</taxon>
        <taxon>Endopterygota</taxon>
        <taxon>Coleoptera</taxon>
        <taxon>Polyphaga</taxon>
        <taxon>Cucujiformia</taxon>
        <taxon>Chrysomeloidea</taxon>
        <taxon>Chrysomelidae</taxon>
        <taxon>Galerucinae</taxon>
        <taxon>Diabroticina</taxon>
        <taxon>Diabroticites</taxon>
        <taxon>Diabrotica</taxon>
    </lineage>
</organism>
<proteinExistence type="predicted"/>
<reference evidence="4" key="1">
    <citation type="submission" date="2022-01" db="EMBL/GenBank/DDBJ databases">
        <authorList>
            <person name="King R."/>
        </authorList>
    </citation>
    <scope>NUCLEOTIDE SEQUENCE</scope>
</reference>
<keyword evidence="5" id="KW-1185">Reference proteome</keyword>
<dbReference type="PROSITE" id="PS51155">
    <property type="entry name" value="CHIT_BIND_RR_2"/>
    <property type="match status" value="1"/>
</dbReference>
<evidence type="ECO:0000256" key="1">
    <source>
        <dbReference type="ARBA" id="ARBA00022460"/>
    </source>
</evidence>
<gene>
    <name evidence="4" type="ORF">DIABBA_LOCUS11818</name>
</gene>
<dbReference type="PANTHER" id="PTHR12236:SF75">
    <property type="entry name" value="CUTICULAR PROTEIN 62BB, ISOFORM A"/>
    <property type="match status" value="1"/>
</dbReference>
<dbReference type="GO" id="GO:0005615">
    <property type="term" value="C:extracellular space"/>
    <property type="evidence" value="ECO:0007669"/>
    <property type="project" value="TreeGrafter"/>
</dbReference>
<dbReference type="Proteomes" id="UP001153709">
    <property type="component" value="Chromosome 8"/>
</dbReference>
<evidence type="ECO:0000313" key="5">
    <source>
        <dbReference type="Proteomes" id="UP001153709"/>
    </source>
</evidence>
<dbReference type="Pfam" id="PF00379">
    <property type="entry name" value="Chitin_bind_4"/>
    <property type="match status" value="1"/>
</dbReference>
<accession>A0A9N9TA10</accession>
<protein>
    <submittedName>
        <fullName evidence="4">Uncharacterized protein</fullName>
    </submittedName>
</protein>
<evidence type="ECO:0000256" key="2">
    <source>
        <dbReference type="PROSITE-ProRule" id="PRU00497"/>
    </source>
</evidence>
<dbReference type="InterPro" id="IPR031311">
    <property type="entry name" value="CHIT_BIND_RR_consensus"/>
</dbReference>
<name>A0A9N9TA10_DIABA</name>
<dbReference type="GO" id="GO:0031012">
    <property type="term" value="C:extracellular matrix"/>
    <property type="evidence" value="ECO:0007669"/>
    <property type="project" value="TreeGrafter"/>
</dbReference>
<dbReference type="EMBL" id="OU898283">
    <property type="protein sequence ID" value="CAG9839009.1"/>
    <property type="molecule type" value="Genomic_DNA"/>
</dbReference>
<keyword evidence="1 2" id="KW-0193">Cuticle</keyword>
<dbReference type="OrthoDB" id="6382835at2759"/>
<keyword evidence="3" id="KW-0732">Signal</keyword>
<feature type="signal peptide" evidence="3">
    <location>
        <begin position="1"/>
        <end position="19"/>
    </location>
</feature>
<sequence length="193" mass="20230">MSKVGTFVFLLAVAHGSFGLSLLGSGLGLGLDEVGLKGVGISKEVVDLYAPPKYEFQYGVKDLKTGDSKEQKEERVGDVVKGQYSLAEPDGTIRVVKYTADKVNGFNAVVERIGKAVHPQVIQKPLIVPVVQKSVALPVISKIGLSQGLVLGDSLGLRKGLGIGDNLGLSRGLEISDSLGLGKGLGLGESRIY</sequence>
<evidence type="ECO:0000313" key="4">
    <source>
        <dbReference type="EMBL" id="CAG9839009.1"/>
    </source>
</evidence>
<evidence type="ECO:0000256" key="3">
    <source>
        <dbReference type="SAM" id="SignalP"/>
    </source>
</evidence>
<dbReference type="InterPro" id="IPR051217">
    <property type="entry name" value="Insect_Cuticle_Struc_Prot"/>
</dbReference>
<feature type="chain" id="PRO_5040495000" evidence="3">
    <location>
        <begin position="20"/>
        <end position="193"/>
    </location>
</feature>
<dbReference type="InterPro" id="IPR000618">
    <property type="entry name" value="Insect_cuticle"/>
</dbReference>
<dbReference type="PANTHER" id="PTHR12236">
    <property type="entry name" value="STRUCTURAL CONTITUENT OF CUTICLE"/>
    <property type="match status" value="1"/>
</dbReference>
<dbReference type="AlphaFoldDB" id="A0A9N9TA10"/>